<proteinExistence type="predicted"/>
<dbReference type="EMBL" id="ADKM02000062">
    <property type="protein sequence ID" value="EGC03558.1"/>
    <property type="molecule type" value="Genomic_DNA"/>
</dbReference>
<evidence type="ECO:0000259" key="1">
    <source>
        <dbReference type="Pfam" id="PF14238"/>
    </source>
</evidence>
<reference evidence="2 3" key="1">
    <citation type="submission" date="2011-02" db="EMBL/GenBank/DDBJ databases">
        <authorList>
            <person name="Nelson K.E."/>
            <person name="Sutton G."/>
            <person name="Torralba M."/>
            <person name="Durkin S."/>
            <person name="Harkins D."/>
            <person name="Montgomery R."/>
            <person name="Ziemer C."/>
            <person name="Klaassens E."/>
            <person name="Ocuiv P."/>
            <person name="Morrison M."/>
        </authorList>
    </citation>
    <scope>NUCLEOTIDE SEQUENCE [LARGE SCALE GENOMIC DNA]</scope>
    <source>
        <strain evidence="2 3">8</strain>
    </source>
</reference>
<dbReference type="OrthoDB" id="9768524at2"/>
<dbReference type="Proteomes" id="UP000004259">
    <property type="component" value="Unassembled WGS sequence"/>
</dbReference>
<dbReference type="InterPro" id="IPR025641">
    <property type="entry name" value="DUF4340"/>
</dbReference>
<evidence type="ECO:0000313" key="3">
    <source>
        <dbReference type="Proteomes" id="UP000004259"/>
    </source>
</evidence>
<keyword evidence="3" id="KW-1185">Reference proteome</keyword>
<sequence>MNRKSMIATGAALVLLLGGAGGAYYYVDHKKSSEEAAEKAEADSLNLFSFDSNTVKGIDITNEDGYFHMTVGQSGDWQMEETDYPYDFSLNSFNLNVIASTMSKLKADHKAEAQDLSKYGLEQPVTVVCHTADGDYTLLVGGSSVTNEFCYVMKPDDDTIYCIDREMGAELRGDIATLRSNYLLNCYDNEIKHFSVEHNGEVCYDLSRDTESTSMWALNAPQTGVTVDAVKINNVLTSIVRVQTSNFECFTKDESVLAKHGLDKPAYTFTVVTDEKTYTLEFPEFGIDDEEVWCYDAGSCAVFSITSGEAAFLTGKWSDLTVKQAMSVPFMSAATLEITVDGDTHTLNIDHEKQNYVFDDIDVTAKGSEEASADFEYLYASVSEMAHGEYRDDIPEKMGEPTCTFRYTLTDGTERELALVPIDDANYWAYVDGECLGMTVEKTAITGENGCLNFIERLNADLA</sequence>
<protein>
    <submittedName>
        <fullName evidence="2">Conserved domain protein</fullName>
    </submittedName>
</protein>
<name>E9SAV9_RUMAL</name>
<dbReference type="Pfam" id="PF14238">
    <property type="entry name" value="DUF4340"/>
    <property type="match status" value="1"/>
</dbReference>
<dbReference type="RefSeq" id="WP_002848279.1">
    <property type="nucleotide sequence ID" value="NZ_ADKM02000062.1"/>
</dbReference>
<dbReference type="AlphaFoldDB" id="E9SAV9"/>
<accession>E9SAV9</accession>
<organism evidence="2 3">
    <name type="scientific">Ruminococcus albus 8</name>
    <dbReference type="NCBI Taxonomy" id="246199"/>
    <lineage>
        <taxon>Bacteria</taxon>
        <taxon>Bacillati</taxon>
        <taxon>Bacillota</taxon>
        <taxon>Clostridia</taxon>
        <taxon>Eubacteriales</taxon>
        <taxon>Oscillospiraceae</taxon>
        <taxon>Ruminococcus</taxon>
    </lineage>
</organism>
<evidence type="ECO:0000313" key="2">
    <source>
        <dbReference type="EMBL" id="EGC03558.1"/>
    </source>
</evidence>
<comment type="caution">
    <text evidence="2">The sequence shown here is derived from an EMBL/GenBank/DDBJ whole genome shotgun (WGS) entry which is preliminary data.</text>
</comment>
<feature type="domain" description="DUF4340" evidence="1">
    <location>
        <begin position="83"/>
        <end position="265"/>
    </location>
</feature>
<dbReference type="STRING" id="246199.CUS_8072"/>
<gene>
    <name evidence="2" type="ORF">CUS_8072</name>
</gene>